<keyword evidence="3" id="KW-0677">Repeat</keyword>
<dbReference type="EMBL" id="JARWAI010000016">
    <property type="protein sequence ID" value="MDR5876560.1"/>
    <property type="molecule type" value="Genomic_DNA"/>
</dbReference>
<evidence type="ECO:0000313" key="9">
    <source>
        <dbReference type="EMBL" id="MDR5876560.1"/>
    </source>
</evidence>
<dbReference type="RefSeq" id="WP_310541144.1">
    <property type="nucleotide sequence ID" value="NZ_JARWAI010000016.1"/>
</dbReference>
<keyword evidence="10" id="KW-1185">Reference proteome</keyword>
<evidence type="ECO:0000256" key="5">
    <source>
        <dbReference type="ARBA" id="ARBA00023026"/>
    </source>
</evidence>
<evidence type="ECO:0000313" key="10">
    <source>
        <dbReference type="Proteomes" id="UP001269267"/>
    </source>
</evidence>
<evidence type="ECO:0000256" key="6">
    <source>
        <dbReference type="ARBA" id="ARBA00023136"/>
    </source>
</evidence>
<dbReference type="Pfam" id="PF16184">
    <property type="entry name" value="Cadherin_3"/>
    <property type="match status" value="1"/>
</dbReference>
<dbReference type="PRINTS" id="PR01488">
    <property type="entry name" value="RTXTOXINA"/>
</dbReference>
<dbReference type="Gene3D" id="2.150.10.10">
    <property type="entry name" value="Serralysin-like metalloprotease, C-terminal"/>
    <property type="match status" value="1"/>
</dbReference>
<dbReference type="InterPro" id="IPR039005">
    <property type="entry name" value="CSPG_rpt"/>
</dbReference>
<dbReference type="Gene3D" id="2.80.10.50">
    <property type="match status" value="2"/>
</dbReference>
<comment type="caution">
    <text evidence="9">The sequence shown here is derived from an EMBL/GenBank/DDBJ whole genome shotgun (WGS) entry which is preliminary data.</text>
</comment>
<accession>A0ABU1GGH9</accession>
<organism evidence="9 10">
    <name type="scientific">Vreelandella gomseomensis</name>
    <dbReference type="NCBI Taxonomy" id="370766"/>
    <lineage>
        <taxon>Bacteria</taxon>
        <taxon>Pseudomonadati</taxon>
        <taxon>Pseudomonadota</taxon>
        <taxon>Gammaproteobacteria</taxon>
        <taxon>Oceanospirillales</taxon>
        <taxon>Halomonadaceae</taxon>
        <taxon>Vreelandella</taxon>
    </lineage>
</organism>
<proteinExistence type="predicted"/>
<dbReference type="PROSITE" id="PS00330">
    <property type="entry name" value="HEMOLYSIN_CALCIUM"/>
    <property type="match status" value="1"/>
</dbReference>
<dbReference type="InterPro" id="IPR003995">
    <property type="entry name" value="RTX_toxin_determinant-A"/>
</dbReference>
<dbReference type="InterPro" id="IPR001343">
    <property type="entry name" value="Hemolysn_Ca-bd"/>
</dbReference>
<dbReference type="NCBIfam" id="TIGR02608">
    <property type="entry name" value="delta_60_rpt"/>
    <property type="match status" value="5"/>
</dbReference>
<protein>
    <submittedName>
        <fullName evidence="9">DUF4214 domain-containing protein</fullName>
    </submittedName>
</protein>
<feature type="region of interest" description="Disordered" evidence="7">
    <location>
        <begin position="667"/>
        <end position="692"/>
    </location>
</feature>
<dbReference type="InterPro" id="IPR011049">
    <property type="entry name" value="Serralysin-like_metalloprot_C"/>
</dbReference>
<dbReference type="InterPro" id="IPR013431">
    <property type="entry name" value="Delta_60_rpt"/>
</dbReference>
<evidence type="ECO:0000256" key="7">
    <source>
        <dbReference type="SAM" id="MobiDB-lite"/>
    </source>
</evidence>
<keyword evidence="4" id="KW-0106">Calcium</keyword>
<evidence type="ECO:0000256" key="4">
    <source>
        <dbReference type="ARBA" id="ARBA00022837"/>
    </source>
</evidence>
<dbReference type="PRINTS" id="PR00313">
    <property type="entry name" value="CABNDNGRPT"/>
</dbReference>
<feature type="compositionally biased region" description="Pro residues" evidence="7">
    <location>
        <begin position="680"/>
        <end position="691"/>
    </location>
</feature>
<feature type="domain" description="DUF4214" evidence="8">
    <location>
        <begin position="970"/>
        <end position="1018"/>
    </location>
</feature>
<dbReference type="InterPro" id="IPR025282">
    <property type="entry name" value="DUF4214"/>
</dbReference>
<dbReference type="Pfam" id="PF17164">
    <property type="entry name" value="DUF5122"/>
    <property type="match status" value="2"/>
</dbReference>
<feature type="domain" description="DUF4214" evidence="8">
    <location>
        <begin position="1034"/>
        <end position="1077"/>
    </location>
</feature>
<keyword evidence="6" id="KW-0472">Membrane</keyword>
<dbReference type="InterPro" id="IPR018511">
    <property type="entry name" value="Hemolysin-typ_Ca-bd_CS"/>
</dbReference>
<evidence type="ECO:0000256" key="1">
    <source>
        <dbReference type="ARBA" id="ARBA00004370"/>
    </source>
</evidence>
<evidence type="ECO:0000256" key="3">
    <source>
        <dbReference type="ARBA" id="ARBA00022737"/>
    </source>
</evidence>
<evidence type="ECO:0000256" key="2">
    <source>
        <dbReference type="ARBA" id="ARBA00022656"/>
    </source>
</evidence>
<dbReference type="Proteomes" id="UP001269267">
    <property type="component" value="Unassembled WGS sequence"/>
</dbReference>
<dbReference type="SUPFAM" id="SSF63825">
    <property type="entry name" value="YWTD domain"/>
    <property type="match status" value="1"/>
</dbReference>
<keyword evidence="5" id="KW-0843">Virulence</keyword>
<gene>
    <name evidence="9" type="ORF">QC815_16750</name>
</gene>
<name>A0ABU1GGH9_9GAMM</name>
<sequence>MTTQPSLSLPSGILPTAIGEAADRGYDVLTRPDGKTITVGYTWSGSDDDIFLIQRYPDGRLDPAFGDNGVVLTALNESAPASTDQFLLDEGDDRAYRILPAADGKFVVAGLSVAATSGTSYSFMAQYHADGTLDTAFGENGIFRYEDPNEIGPWTVAESSDGGYFISYPSNSEIIKVAGDGTLDADWADDGVLSLDPAAPSNGFYALDDGGLGRVSVASGSTAYTYTLEHYTADGVLAASAFENGIATVPVTFPGQATATFFSATPGEVLRLGQQLVVFSNAQVFPDGGGSIENLLYIHKFNLDDGQLDTSFGNGGFVEIADQSGFRGDIVVGDDGSFFLLSNGGGSGTGVDFEVTKLNPDGSVATEFGDGGTATADIGGLNNYPWGLDLDADGNVYVAGNRYQPDDNNDVAIAKFTPEGVLDPAFNEGVAYAEGAAPVDVLPEVLLEAVDGHLAQATLTVTGGYDPQHESLALATDAATMGNINADFDADTGTLTLASANAEATLAEWQAALEAVTFATSANVLAVEGRAIAVQVDDGSETSDVTTANLTLVPVNDAPTIAVNDGPSVRVGSTVTLTDANLNEGDPDDDGDGLTYTLDALTTSGTLALGGNELAVGNTFTQQDVDAGRVAFEAGRQVGEVSFDITLADGGEDGAGTVSDSVTIEVLPRPPRPDPDPIQVTPPAPQPPTPSGLPTVSETITYTGNGAGTAQLVEDTGNANEVSATLPGGVSLINEGARTAVTPEQALVDLIASIDARQPANAGDQTGVAGEWLSRLDDGLLDVRTLVLSDSGTGSTSTPIQITGMAGDADTRNGRQEAFVIDTRSLPDGNQLQLDHIDFASVIGATTITGGGGDNVVIGDDADQFIVLGEGDDELHGGGGDDTIGSEGGDDRLFGDDGDDTLFGGAGVDLLHGGRDTDTVRYEGSRDDYVIAQEYGVVTVQSKADPEDSDTLVNIEMLSFADDELALSYDDLAWITGLYDQVLGRQADVDGVQYWAKQHAEGLGKSEMAMLFMTSAESGQSLDVQADGVDAVLDTLYGALLGREADAPGKAYWVDQLESGASLGDVVGGFMASEEVRTHDLDAAQWDFIA</sequence>
<dbReference type="Pfam" id="PF00353">
    <property type="entry name" value="HemolysinCabind"/>
    <property type="match status" value="2"/>
</dbReference>
<dbReference type="PROSITE" id="PS51854">
    <property type="entry name" value="CSPG"/>
    <property type="match status" value="1"/>
</dbReference>
<dbReference type="SUPFAM" id="SSF51120">
    <property type="entry name" value="beta-Roll"/>
    <property type="match status" value="1"/>
</dbReference>
<dbReference type="Pfam" id="PF13946">
    <property type="entry name" value="DUF4214"/>
    <property type="match status" value="2"/>
</dbReference>
<evidence type="ECO:0000259" key="8">
    <source>
        <dbReference type="Pfam" id="PF13946"/>
    </source>
</evidence>
<keyword evidence="2" id="KW-0800">Toxin</keyword>
<reference evidence="9 10" key="1">
    <citation type="submission" date="2023-04" db="EMBL/GenBank/DDBJ databases">
        <title>A long-awaited taxogenomic arrangement of the family Halomonadaceae.</title>
        <authorList>
            <person name="De La Haba R."/>
            <person name="Chuvochina M."/>
            <person name="Wittouck S."/>
            <person name="Arahal D.R."/>
            <person name="Sanchez-Porro C."/>
            <person name="Hugenholtz P."/>
            <person name="Ventosa A."/>
        </authorList>
    </citation>
    <scope>NUCLEOTIDE SEQUENCE [LARGE SCALE GENOMIC DNA]</scope>
    <source>
        <strain evidence="9 10">DSM 18042</strain>
    </source>
</reference>
<comment type="subcellular location">
    <subcellularLocation>
        <location evidence="1">Membrane</location>
    </subcellularLocation>
</comment>